<dbReference type="OrthoDB" id="214150at2"/>
<dbReference type="InterPro" id="IPR014922">
    <property type="entry name" value="YdhG-like"/>
</dbReference>
<dbReference type="Gene3D" id="3.90.1150.200">
    <property type="match status" value="1"/>
</dbReference>
<dbReference type="Pfam" id="PF08818">
    <property type="entry name" value="DUF1801"/>
    <property type="match status" value="1"/>
</dbReference>
<keyword evidence="3" id="KW-1185">Reference proteome</keyword>
<dbReference type="SUPFAM" id="SSF159888">
    <property type="entry name" value="YdhG-like"/>
    <property type="match status" value="1"/>
</dbReference>
<evidence type="ECO:0000313" key="3">
    <source>
        <dbReference type="Proteomes" id="UP000092584"/>
    </source>
</evidence>
<gene>
    <name evidence="2" type="ORF">LPB3_02670</name>
</gene>
<feature type="domain" description="YdhG-like" evidence="1">
    <location>
        <begin position="15"/>
        <end position="111"/>
    </location>
</feature>
<dbReference type="RefSeq" id="WP_065318052.1">
    <property type="nucleotide sequence ID" value="NZ_CP017477.1"/>
</dbReference>
<dbReference type="PIRSF" id="PIRSF021308">
    <property type="entry name" value="UCP021308"/>
    <property type="match status" value="1"/>
</dbReference>
<dbReference type="Proteomes" id="UP000092584">
    <property type="component" value="Unassembled WGS sequence"/>
</dbReference>
<sequence>MNIKVDEYISKKEKWSKELNLLRAVFADLPVDETIKWGSPVYVFNGKNIVGLSAFKNYFGLWFFQGALLKDKYKVFINAQEGKTKAMLQWRFNSFDEINTVQIKEYVLEAIENVKLGNEIKPTRSLKPVLIPEELQQELNTNKELKISFEKFSLSKQREYAAYISEAKRASTKLNRLEKIIPMIISGAGLHDKYKNC</sequence>
<accession>A0A1B8U261</accession>
<evidence type="ECO:0000259" key="1">
    <source>
        <dbReference type="Pfam" id="PF08818"/>
    </source>
</evidence>
<dbReference type="AlphaFoldDB" id="A0A1B8U261"/>
<organism evidence="2 3">
    <name type="scientific">Polaribacter vadi</name>
    <dbReference type="NCBI Taxonomy" id="1774273"/>
    <lineage>
        <taxon>Bacteria</taxon>
        <taxon>Pseudomonadati</taxon>
        <taxon>Bacteroidota</taxon>
        <taxon>Flavobacteriia</taxon>
        <taxon>Flavobacteriales</taxon>
        <taxon>Flavobacteriaceae</taxon>
    </lineage>
</organism>
<comment type="caution">
    <text evidence="2">The sequence shown here is derived from an EMBL/GenBank/DDBJ whole genome shotgun (WGS) entry which is preliminary data.</text>
</comment>
<proteinExistence type="predicted"/>
<evidence type="ECO:0000313" key="2">
    <source>
        <dbReference type="EMBL" id="OBY65911.1"/>
    </source>
</evidence>
<dbReference type="Pfam" id="PF13376">
    <property type="entry name" value="OmdA"/>
    <property type="match status" value="1"/>
</dbReference>
<name>A0A1B8U261_9FLAO</name>
<dbReference type="KEGG" id="pob:LPB03_02410"/>
<dbReference type="STRING" id="1774273.LPB03_02410"/>
<dbReference type="EMBL" id="LSFM01000013">
    <property type="protein sequence ID" value="OBY65911.1"/>
    <property type="molecule type" value="Genomic_DNA"/>
</dbReference>
<dbReference type="InterPro" id="IPR016786">
    <property type="entry name" value="YdeI_bac"/>
</dbReference>
<reference evidence="3" key="1">
    <citation type="submission" date="2016-02" db="EMBL/GenBank/DDBJ databases">
        <authorList>
            <person name="Shin S.-K."/>
            <person name="Yi H."/>
            <person name="Kim E."/>
        </authorList>
    </citation>
    <scope>NUCLEOTIDE SEQUENCE [LARGE SCALE GENOMIC DNA]</scope>
    <source>
        <strain evidence="3">LPB0003</strain>
    </source>
</reference>
<protein>
    <recommendedName>
        <fullName evidence="1">YdhG-like domain-containing protein</fullName>
    </recommendedName>
</protein>